<evidence type="ECO:0000313" key="7">
    <source>
        <dbReference type="Proteomes" id="UP000295705"/>
    </source>
</evidence>
<accession>A0A4R6VEN6</accession>
<gene>
    <name evidence="6" type="ORF">EV188_104689</name>
</gene>
<dbReference type="RefSeq" id="WP_133827710.1">
    <property type="nucleotide sequence ID" value="NZ_BAABHR010000033.1"/>
</dbReference>
<feature type="domain" description="ANTAR" evidence="5">
    <location>
        <begin position="171"/>
        <end position="232"/>
    </location>
</feature>
<dbReference type="InterPro" id="IPR011006">
    <property type="entry name" value="CheY-like_superfamily"/>
</dbReference>
<dbReference type="OrthoDB" id="3683444at2"/>
<evidence type="ECO:0000256" key="1">
    <source>
        <dbReference type="ARBA" id="ARBA00022679"/>
    </source>
</evidence>
<dbReference type="EMBL" id="SNYO01000004">
    <property type="protein sequence ID" value="TDQ58940.1"/>
    <property type="molecule type" value="Genomic_DNA"/>
</dbReference>
<evidence type="ECO:0000259" key="5">
    <source>
        <dbReference type="PROSITE" id="PS50921"/>
    </source>
</evidence>
<dbReference type="Pfam" id="PF03861">
    <property type="entry name" value="ANTAR"/>
    <property type="match status" value="1"/>
</dbReference>
<keyword evidence="7" id="KW-1185">Reference proteome</keyword>
<dbReference type="Pfam" id="PF13185">
    <property type="entry name" value="GAF_2"/>
    <property type="match status" value="1"/>
</dbReference>
<dbReference type="PIRSF" id="PIRSF036625">
    <property type="entry name" value="GAF_ANTAR"/>
    <property type="match status" value="1"/>
</dbReference>
<dbReference type="SUPFAM" id="SSF52172">
    <property type="entry name" value="CheY-like"/>
    <property type="match status" value="1"/>
</dbReference>
<dbReference type="SUPFAM" id="SSF55781">
    <property type="entry name" value="GAF domain-like"/>
    <property type="match status" value="1"/>
</dbReference>
<comment type="caution">
    <text evidence="6">The sequence shown here is derived from an EMBL/GenBank/DDBJ whole genome shotgun (WGS) entry which is preliminary data.</text>
</comment>
<dbReference type="AlphaFoldDB" id="A0A4R6VEN6"/>
<keyword evidence="3" id="KW-0805">Transcription regulation</keyword>
<dbReference type="GO" id="GO:0003723">
    <property type="term" value="F:RNA binding"/>
    <property type="evidence" value="ECO:0007669"/>
    <property type="project" value="InterPro"/>
</dbReference>
<keyword evidence="4" id="KW-0804">Transcription</keyword>
<keyword evidence="1" id="KW-0808">Transferase</keyword>
<name>A0A4R6VEN6_9PSEU</name>
<protein>
    <submittedName>
        <fullName evidence="6">GAF domain-containing protein</fullName>
    </submittedName>
</protein>
<dbReference type="InterPro" id="IPR012074">
    <property type="entry name" value="GAF_ANTAR"/>
</dbReference>
<dbReference type="InterPro" id="IPR003018">
    <property type="entry name" value="GAF"/>
</dbReference>
<evidence type="ECO:0000256" key="2">
    <source>
        <dbReference type="ARBA" id="ARBA00022777"/>
    </source>
</evidence>
<reference evidence="6 7" key="1">
    <citation type="submission" date="2019-03" db="EMBL/GenBank/DDBJ databases">
        <title>Genomic Encyclopedia of Type Strains, Phase IV (KMG-IV): sequencing the most valuable type-strain genomes for metagenomic binning, comparative biology and taxonomic classification.</title>
        <authorList>
            <person name="Goeker M."/>
        </authorList>
    </citation>
    <scope>NUCLEOTIDE SEQUENCE [LARGE SCALE GENOMIC DNA]</scope>
    <source>
        <strain evidence="6 7">DSM 45775</strain>
    </source>
</reference>
<dbReference type="GO" id="GO:0016301">
    <property type="term" value="F:kinase activity"/>
    <property type="evidence" value="ECO:0007669"/>
    <property type="project" value="UniProtKB-KW"/>
</dbReference>
<evidence type="ECO:0000256" key="4">
    <source>
        <dbReference type="ARBA" id="ARBA00023163"/>
    </source>
</evidence>
<dbReference type="Proteomes" id="UP000295705">
    <property type="component" value="Unassembled WGS sequence"/>
</dbReference>
<dbReference type="PROSITE" id="PS50921">
    <property type="entry name" value="ANTAR"/>
    <property type="match status" value="1"/>
</dbReference>
<dbReference type="Gene3D" id="1.10.10.10">
    <property type="entry name" value="Winged helix-like DNA-binding domain superfamily/Winged helix DNA-binding domain"/>
    <property type="match status" value="1"/>
</dbReference>
<proteinExistence type="predicted"/>
<evidence type="ECO:0000313" key="6">
    <source>
        <dbReference type="EMBL" id="TDQ58940.1"/>
    </source>
</evidence>
<sequence>MSNGREPQVIDTFLGLTDTLVHDFDALDMLTMLSERCVELLDVDAAGVILTDGQGGLSVAAASTERTRLLEVFAVAIDAGPCVDCVRSGRPVSSEDLTAPGAGDRWPRYASQATDAGFRSTHALPMRLRDEVIGVLTLLHTDPHILVDDDVRLGQALADAATIGLLHERAVRYAETVQEQLQGALNSRVIIEQAKGVVAGQSELGPEEAFGRLRTHARRHGLRLTDLARAVVERTVDVASLRPGP</sequence>
<evidence type="ECO:0000256" key="3">
    <source>
        <dbReference type="ARBA" id="ARBA00023015"/>
    </source>
</evidence>
<organism evidence="6 7">
    <name type="scientific">Actinomycetospora succinea</name>
    <dbReference type="NCBI Taxonomy" id="663603"/>
    <lineage>
        <taxon>Bacteria</taxon>
        <taxon>Bacillati</taxon>
        <taxon>Actinomycetota</taxon>
        <taxon>Actinomycetes</taxon>
        <taxon>Pseudonocardiales</taxon>
        <taxon>Pseudonocardiaceae</taxon>
        <taxon>Actinomycetospora</taxon>
    </lineage>
</organism>
<dbReference type="InterPro" id="IPR005561">
    <property type="entry name" value="ANTAR"/>
</dbReference>
<dbReference type="SMART" id="SM01012">
    <property type="entry name" value="ANTAR"/>
    <property type="match status" value="1"/>
</dbReference>
<dbReference type="SMART" id="SM00065">
    <property type="entry name" value="GAF"/>
    <property type="match status" value="1"/>
</dbReference>
<keyword evidence="2" id="KW-0418">Kinase</keyword>
<dbReference type="InterPro" id="IPR036388">
    <property type="entry name" value="WH-like_DNA-bd_sf"/>
</dbReference>
<dbReference type="InterPro" id="IPR029016">
    <property type="entry name" value="GAF-like_dom_sf"/>
</dbReference>
<dbReference type="Gene3D" id="3.30.450.40">
    <property type="match status" value="1"/>
</dbReference>